<gene>
    <name evidence="2" type="ORF">F0L68_28215</name>
</gene>
<dbReference type="Proteomes" id="UP000323454">
    <property type="component" value="Unassembled WGS sequence"/>
</dbReference>
<dbReference type="OrthoDB" id="2340043at2"/>
<feature type="domain" description="Endonuclease/exonuclease/phosphatase" evidence="1">
    <location>
        <begin position="65"/>
        <end position="263"/>
    </location>
</feature>
<evidence type="ECO:0000313" key="3">
    <source>
        <dbReference type="Proteomes" id="UP000323454"/>
    </source>
</evidence>
<dbReference type="InterPro" id="IPR036691">
    <property type="entry name" value="Endo/exonu/phosph_ase_sf"/>
</dbReference>
<dbReference type="SUPFAM" id="SSF56219">
    <property type="entry name" value="DNase I-like"/>
    <property type="match status" value="1"/>
</dbReference>
<reference evidence="2 3" key="2">
    <citation type="submission" date="2019-09" db="EMBL/GenBank/DDBJ databases">
        <authorList>
            <person name="Jin C."/>
        </authorList>
    </citation>
    <scope>NUCLEOTIDE SEQUENCE [LARGE SCALE GENOMIC DNA]</scope>
    <source>
        <strain evidence="2 3">AN110305</strain>
    </source>
</reference>
<dbReference type="EMBL" id="VUOB01000056">
    <property type="protein sequence ID" value="KAA2255493.1"/>
    <property type="molecule type" value="Genomic_DNA"/>
</dbReference>
<name>A0A5B2WU21_9PSEU</name>
<keyword evidence="2" id="KW-0540">Nuclease</keyword>
<evidence type="ECO:0000259" key="1">
    <source>
        <dbReference type="Pfam" id="PF03372"/>
    </source>
</evidence>
<sequence length="273" mass="28740">MPVAGFPVASAGTVLLLAALLAARSRRLALAAAVLVVVQVCCLAPRFVPSGQDVPAAAPRLRVGTSNTHVGRVDPAALVELVRSERLDVLAVQELTADGVRALDAAGLLDLMPYRELHPEVDSSIYSRLPLANGGLRHLPTTWPQTAAEVTVGGRTVRLVAVHTYYPAGDPDRWTRDMTALRAEAGPDAVVLGDFNATLDHAPMRALLDAGLVDTHAELGRGWAPTWPADGALPPLLQLDHVLHGSGLAGVSVREQTLPGTDHRAVVAELAVR</sequence>
<keyword evidence="2" id="KW-0378">Hydrolase</keyword>
<reference evidence="2 3" key="1">
    <citation type="submission" date="2019-09" db="EMBL/GenBank/DDBJ databases">
        <title>Goodfellowia gen. nov., a new genus of the Pseudonocardineae related to Actinoalloteichus, containing Goodfellowia coeruleoviolacea gen. nov., comb. nov. gen. nov., comb. nov.</title>
        <authorList>
            <person name="Labeda D."/>
        </authorList>
    </citation>
    <scope>NUCLEOTIDE SEQUENCE [LARGE SCALE GENOMIC DNA]</scope>
    <source>
        <strain evidence="2 3">AN110305</strain>
    </source>
</reference>
<keyword evidence="3" id="KW-1185">Reference proteome</keyword>
<keyword evidence="2" id="KW-0269">Exonuclease</keyword>
<accession>A0A5B2WU21</accession>
<keyword evidence="2" id="KW-0255">Endonuclease</keyword>
<protein>
    <submittedName>
        <fullName evidence="2">Endonuclease/exonuclease/phosphatase family protein</fullName>
    </submittedName>
</protein>
<dbReference type="Pfam" id="PF03372">
    <property type="entry name" value="Exo_endo_phos"/>
    <property type="match status" value="1"/>
</dbReference>
<dbReference type="InterPro" id="IPR005135">
    <property type="entry name" value="Endo/exonuclease/phosphatase"/>
</dbReference>
<organism evidence="2 3">
    <name type="scientific">Solihabitans fulvus</name>
    <dbReference type="NCBI Taxonomy" id="1892852"/>
    <lineage>
        <taxon>Bacteria</taxon>
        <taxon>Bacillati</taxon>
        <taxon>Actinomycetota</taxon>
        <taxon>Actinomycetes</taxon>
        <taxon>Pseudonocardiales</taxon>
        <taxon>Pseudonocardiaceae</taxon>
        <taxon>Solihabitans</taxon>
    </lineage>
</organism>
<dbReference type="Gene3D" id="3.60.10.10">
    <property type="entry name" value="Endonuclease/exonuclease/phosphatase"/>
    <property type="match status" value="1"/>
</dbReference>
<dbReference type="GO" id="GO:0004519">
    <property type="term" value="F:endonuclease activity"/>
    <property type="evidence" value="ECO:0007669"/>
    <property type="project" value="UniProtKB-KW"/>
</dbReference>
<evidence type="ECO:0000313" key="2">
    <source>
        <dbReference type="EMBL" id="KAA2255493.1"/>
    </source>
</evidence>
<comment type="caution">
    <text evidence="2">The sequence shown here is derived from an EMBL/GenBank/DDBJ whole genome shotgun (WGS) entry which is preliminary data.</text>
</comment>
<dbReference type="GO" id="GO:0004527">
    <property type="term" value="F:exonuclease activity"/>
    <property type="evidence" value="ECO:0007669"/>
    <property type="project" value="UniProtKB-KW"/>
</dbReference>
<proteinExistence type="predicted"/>
<dbReference type="AlphaFoldDB" id="A0A5B2WU21"/>